<dbReference type="GO" id="GO:0038023">
    <property type="term" value="F:signaling receptor activity"/>
    <property type="evidence" value="ECO:0007669"/>
    <property type="project" value="TreeGrafter"/>
</dbReference>
<evidence type="ECO:0000313" key="3">
    <source>
        <dbReference type="EMBL" id="KAG0586556.1"/>
    </source>
</evidence>
<comment type="similarity">
    <text evidence="1">Belongs to the BetVI family.</text>
</comment>
<keyword evidence="4" id="KW-1185">Reference proteome</keyword>
<protein>
    <recommendedName>
        <fullName evidence="2">Bet v I/Major latex protein domain-containing protein</fullName>
    </recommendedName>
</protein>
<dbReference type="PANTHER" id="PTHR31213">
    <property type="entry name" value="OS08G0374000 PROTEIN-RELATED"/>
    <property type="match status" value="1"/>
</dbReference>
<dbReference type="CDD" id="cd07816">
    <property type="entry name" value="Bet_v1-like"/>
    <property type="match status" value="1"/>
</dbReference>
<reference evidence="3" key="1">
    <citation type="submission" date="2020-06" db="EMBL/GenBank/DDBJ databases">
        <title>WGS assembly of Ceratodon purpureus strain R40.</title>
        <authorList>
            <person name="Carey S.B."/>
            <person name="Jenkins J."/>
            <person name="Shu S."/>
            <person name="Lovell J.T."/>
            <person name="Sreedasyam A."/>
            <person name="Maumus F."/>
            <person name="Tiley G.P."/>
            <person name="Fernandez-Pozo N."/>
            <person name="Barry K."/>
            <person name="Chen C."/>
            <person name="Wang M."/>
            <person name="Lipzen A."/>
            <person name="Daum C."/>
            <person name="Saski C.A."/>
            <person name="Payton A.C."/>
            <person name="Mcbreen J.C."/>
            <person name="Conrad R.E."/>
            <person name="Kollar L.M."/>
            <person name="Olsson S."/>
            <person name="Huttunen S."/>
            <person name="Landis J.B."/>
            <person name="Wickett N.J."/>
            <person name="Johnson M.G."/>
            <person name="Rensing S.A."/>
            <person name="Grimwood J."/>
            <person name="Schmutz J."/>
            <person name="Mcdaniel S.F."/>
        </authorList>
    </citation>
    <scope>NUCLEOTIDE SEQUENCE</scope>
    <source>
        <strain evidence="3">R40</strain>
    </source>
</reference>
<dbReference type="FunFam" id="3.30.530.20:FF:000007">
    <property type="entry name" value="Major pollen allergen Bet v 1-A"/>
    <property type="match status" value="1"/>
</dbReference>
<gene>
    <name evidence="3" type="ORF">KC19_2G099800</name>
</gene>
<dbReference type="InterPro" id="IPR000916">
    <property type="entry name" value="Bet_v_I/MLP"/>
</dbReference>
<organism evidence="3 4">
    <name type="scientific">Ceratodon purpureus</name>
    <name type="common">Fire moss</name>
    <name type="synonym">Dicranum purpureum</name>
    <dbReference type="NCBI Taxonomy" id="3225"/>
    <lineage>
        <taxon>Eukaryota</taxon>
        <taxon>Viridiplantae</taxon>
        <taxon>Streptophyta</taxon>
        <taxon>Embryophyta</taxon>
        <taxon>Bryophyta</taxon>
        <taxon>Bryophytina</taxon>
        <taxon>Bryopsida</taxon>
        <taxon>Dicranidae</taxon>
        <taxon>Pseudoditrichales</taxon>
        <taxon>Ditrichaceae</taxon>
        <taxon>Ceratodon</taxon>
    </lineage>
</organism>
<dbReference type="Proteomes" id="UP000822688">
    <property type="component" value="Chromosome 2"/>
</dbReference>
<dbReference type="GO" id="GO:0004864">
    <property type="term" value="F:protein phosphatase inhibitor activity"/>
    <property type="evidence" value="ECO:0007669"/>
    <property type="project" value="TreeGrafter"/>
</dbReference>
<dbReference type="GO" id="GO:0009738">
    <property type="term" value="P:abscisic acid-activated signaling pathway"/>
    <property type="evidence" value="ECO:0007669"/>
    <property type="project" value="TreeGrafter"/>
</dbReference>
<proteinExistence type="inferred from homology"/>
<dbReference type="OrthoDB" id="1879545at2759"/>
<dbReference type="SUPFAM" id="SSF55961">
    <property type="entry name" value="Bet v1-like"/>
    <property type="match status" value="1"/>
</dbReference>
<dbReference type="InterPro" id="IPR050279">
    <property type="entry name" value="Plant_def-hormone_signal"/>
</dbReference>
<accession>A0A8T0IUR2</accession>
<dbReference type="AlphaFoldDB" id="A0A8T0IUR2"/>
<name>A0A8T0IUR2_CERPU</name>
<dbReference type="Gene3D" id="3.30.530.20">
    <property type="match status" value="1"/>
</dbReference>
<dbReference type="GO" id="GO:0005634">
    <property type="term" value="C:nucleus"/>
    <property type="evidence" value="ECO:0007669"/>
    <property type="project" value="TreeGrafter"/>
</dbReference>
<dbReference type="GO" id="GO:0005737">
    <property type="term" value="C:cytoplasm"/>
    <property type="evidence" value="ECO:0007669"/>
    <property type="project" value="TreeGrafter"/>
</dbReference>
<dbReference type="PANTHER" id="PTHR31213:SF24">
    <property type="entry name" value="OS08G0374000 PROTEIN"/>
    <property type="match status" value="1"/>
</dbReference>
<dbReference type="Pfam" id="PF00407">
    <property type="entry name" value="Bet_v_1"/>
    <property type="match status" value="1"/>
</dbReference>
<dbReference type="GO" id="GO:0006952">
    <property type="term" value="P:defense response"/>
    <property type="evidence" value="ECO:0007669"/>
    <property type="project" value="InterPro"/>
</dbReference>
<dbReference type="InterPro" id="IPR023393">
    <property type="entry name" value="START-like_dom_sf"/>
</dbReference>
<evidence type="ECO:0000256" key="1">
    <source>
        <dbReference type="ARBA" id="ARBA00009744"/>
    </source>
</evidence>
<feature type="domain" description="Bet v I/Major latex protein" evidence="2">
    <location>
        <begin position="15"/>
        <end position="148"/>
    </location>
</feature>
<evidence type="ECO:0000259" key="2">
    <source>
        <dbReference type="Pfam" id="PF00407"/>
    </source>
</evidence>
<sequence>MPTVEDRRVLDVPLERAWKIAKNSHELLPQLMPEIFESIDLEEGDGGPGSVFVLTMGPAMPGGRGRVVRERVDVRDDDRHKLKHTTIEGGDPRYSSFTSTIKYESGPYRGSTIRTWTAKYTPAAGQSAPPPEDMKRLTEKITETIHNYAAENPDYCAY</sequence>
<dbReference type="EMBL" id="CM026422">
    <property type="protein sequence ID" value="KAG0586556.1"/>
    <property type="molecule type" value="Genomic_DNA"/>
</dbReference>
<dbReference type="GO" id="GO:0010427">
    <property type="term" value="F:abscisic acid binding"/>
    <property type="evidence" value="ECO:0007669"/>
    <property type="project" value="TreeGrafter"/>
</dbReference>
<evidence type="ECO:0000313" key="4">
    <source>
        <dbReference type="Proteomes" id="UP000822688"/>
    </source>
</evidence>
<comment type="caution">
    <text evidence="3">The sequence shown here is derived from an EMBL/GenBank/DDBJ whole genome shotgun (WGS) entry which is preliminary data.</text>
</comment>